<evidence type="ECO:0000313" key="2">
    <source>
        <dbReference type="Proteomes" id="UP000460412"/>
    </source>
</evidence>
<organism evidence="1 2">
    <name type="scientific">Sporofaciens musculi</name>
    <dbReference type="NCBI Taxonomy" id="2681861"/>
    <lineage>
        <taxon>Bacteria</taxon>
        <taxon>Bacillati</taxon>
        <taxon>Bacillota</taxon>
        <taxon>Clostridia</taxon>
        <taxon>Lachnospirales</taxon>
        <taxon>Lachnospiraceae</taxon>
        <taxon>Sporofaciens</taxon>
    </lineage>
</organism>
<dbReference type="EMBL" id="WUQX01000001">
    <property type="protein sequence ID" value="MXP74669.1"/>
    <property type="molecule type" value="Genomic_DNA"/>
</dbReference>
<proteinExistence type="predicted"/>
<name>A0A7X3MDZ3_9FIRM</name>
<comment type="caution">
    <text evidence="1">The sequence shown here is derived from an EMBL/GenBank/DDBJ whole genome shotgun (WGS) entry which is preliminary data.</text>
</comment>
<dbReference type="AlphaFoldDB" id="A0A7X3MDZ3"/>
<protein>
    <submittedName>
        <fullName evidence="1">Uncharacterized protein</fullName>
    </submittedName>
</protein>
<accession>A0A7X3MDZ3</accession>
<sequence>MQAQASPANSRKLLLSRIEAETLQERDLLCPVCGFRIQTLYSDISGHLRVKCPKCKGIHILNLAYFRKIKRIKRNIGSLTPESKK</sequence>
<dbReference type="Proteomes" id="UP000460412">
    <property type="component" value="Unassembled WGS sequence"/>
</dbReference>
<reference evidence="1 2" key="1">
    <citation type="submission" date="2019-12" db="EMBL/GenBank/DDBJ databases">
        <title>Sporaefaciens musculi gen. nov., sp. nov., a novel bacterium isolated from the caecum of an obese mouse.</title>
        <authorList>
            <person name="Rasmussen T.S."/>
            <person name="Streidl T."/>
            <person name="Hitch T.C.A."/>
            <person name="Wortmann E."/>
            <person name="Deptula P."/>
            <person name="Hansen M."/>
            <person name="Nielsen D.S."/>
            <person name="Clavel T."/>
            <person name="Vogensen F.K."/>
        </authorList>
    </citation>
    <scope>NUCLEOTIDE SEQUENCE [LARGE SCALE GENOMIC DNA]</scope>
    <source>
        <strain evidence="1 2">WCA-9-b2</strain>
    </source>
</reference>
<evidence type="ECO:0000313" key="1">
    <source>
        <dbReference type="EMBL" id="MXP74669.1"/>
    </source>
</evidence>
<gene>
    <name evidence="1" type="ORF">GN277_04540</name>
</gene>
<keyword evidence="2" id="KW-1185">Reference proteome</keyword>